<organism evidence="3 4">
    <name type="scientific">Chaetomium fimeti</name>
    <dbReference type="NCBI Taxonomy" id="1854472"/>
    <lineage>
        <taxon>Eukaryota</taxon>
        <taxon>Fungi</taxon>
        <taxon>Dikarya</taxon>
        <taxon>Ascomycota</taxon>
        <taxon>Pezizomycotina</taxon>
        <taxon>Sordariomycetes</taxon>
        <taxon>Sordariomycetidae</taxon>
        <taxon>Sordariales</taxon>
        <taxon>Chaetomiaceae</taxon>
        <taxon>Chaetomium</taxon>
    </lineage>
</organism>
<evidence type="ECO:0000256" key="1">
    <source>
        <dbReference type="SAM" id="MobiDB-lite"/>
    </source>
</evidence>
<feature type="compositionally biased region" description="Acidic residues" evidence="1">
    <location>
        <begin position="477"/>
        <end position="516"/>
    </location>
</feature>
<evidence type="ECO:0000259" key="2">
    <source>
        <dbReference type="Pfam" id="PF24054"/>
    </source>
</evidence>
<feature type="region of interest" description="Disordered" evidence="1">
    <location>
        <begin position="124"/>
        <end position="221"/>
    </location>
</feature>
<dbReference type="GeneID" id="87844907"/>
<accession>A0AAE0HHK6</accession>
<feature type="region of interest" description="Disordered" evidence="1">
    <location>
        <begin position="1132"/>
        <end position="1456"/>
    </location>
</feature>
<proteinExistence type="predicted"/>
<feature type="compositionally biased region" description="Low complexity" evidence="1">
    <location>
        <begin position="519"/>
        <end position="559"/>
    </location>
</feature>
<feature type="domain" description="DUF7357" evidence="2">
    <location>
        <begin position="7"/>
        <end position="140"/>
    </location>
</feature>
<feature type="compositionally biased region" description="Polar residues" evidence="1">
    <location>
        <begin position="1375"/>
        <end position="1387"/>
    </location>
</feature>
<dbReference type="InterPro" id="IPR055781">
    <property type="entry name" value="DUF7357"/>
</dbReference>
<feature type="compositionally biased region" description="Polar residues" evidence="1">
    <location>
        <begin position="1259"/>
        <end position="1271"/>
    </location>
</feature>
<reference evidence="3" key="1">
    <citation type="journal article" date="2023" name="Mol. Phylogenet. Evol.">
        <title>Genome-scale phylogeny and comparative genomics of the fungal order Sordariales.</title>
        <authorList>
            <person name="Hensen N."/>
            <person name="Bonometti L."/>
            <person name="Westerberg I."/>
            <person name="Brannstrom I.O."/>
            <person name="Guillou S."/>
            <person name="Cros-Aarteil S."/>
            <person name="Calhoun S."/>
            <person name="Haridas S."/>
            <person name="Kuo A."/>
            <person name="Mondo S."/>
            <person name="Pangilinan J."/>
            <person name="Riley R."/>
            <person name="LaButti K."/>
            <person name="Andreopoulos B."/>
            <person name="Lipzen A."/>
            <person name="Chen C."/>
            <person name="Yan M."/>
            <person name="Daum C."/>
            <person name="Ng V."/>
            <person name="Clum A."/>
            <person name="Steindorff A."/>
            <person name="Ohm R.A."/>
            <person name="Martin F."/>
            <person name="Silar P."/>
            <person name="Natvig D.O."/>
            <person name="Lalanne C."/>
            <person name="Gautier V."/>
            <person name="Ament-Velasquez S.L."/>
            <person name="Kruys A."/>
            <person name="Hutchinson M.I."/>
            <person name="Powell A.J."/>
            <person name="Barry K."/>
            <person name="Miller A.N."/>
            <person name="Grigoriev I.V."/>
            <person name="Debuchy R."/>
            <person name="Gladieux P."/>
            <person name="Hiltunen Thoren M."/>
            <person name="Johannesson H."/>
        </authorList>
    </citation>
    <scope>NUCLEOTIDE SEQUENCE</scope>
    <source>
        <strain evidence="3">CBS 168.71</strain>
    </source>
</reference>
<feature type="compositionally biased region" description="Basic and acidic residues" evidence="1">
    <location>
        <begin position="725"/>
        <end position="739"/>
    </location>
</feature>
<reference evidence="3" key="2">
    <citation type="submission" date="2023-06" db="EMBL/GenBank/DDBJ databases">
        <authorList>
            <consortium name="Lawrence Berkeley National Laboratory"/>
            <person name="Haridas S."/>
            <person name="Hensen N."/>
            <person name="Bonometti L."/>
            <person name="Westerberg I."/>
            <person name="Brannstrom I.O."/>
            <person name="Guillou S."/>
            <person name="Cros-Aarteil S."/>
            <person name="Calhoun S."/>
            <person name="Kuo A."/>
            <person name="Mondo S."/>
            <person name="Pangilinan J."/>
            <person name="Riley R."/>
            <person name="Labutti K."/>
            <person name="Andreopoulos B."/>
            <person name="Lipzen A."/>
            <person name="Chen C."/>
            <person name="Yanf M."/>
            <person name="Daum C."/>
            <person name="Ng V."/>
            <person name="Clum A."/>
            <person name="Steindorff A."/>
            <person name="Ohm R."/>
            <person name="Martin F."/>
            <person name="Silar P."/>
            <person name="Natvig D."/>
            <person name="Lalanne C."/>
            <person name="Gautier V."/>
            <person name="Ament-Velasquez S.L."/>
            <person name="Kruys A."/>
            <person name="Hutchinson M.I."/>
            <person name="Powell A.J."/>
            <person name="Barry K."/>
            <person name="Miller A.N."/>
            <person name="Grigoriev I.V."/>
            <person name="Debuchy R."/>
            <person name="Gladieux P."/>
            <person name="Thoren M.H."/>
            <person name="Johannesson H."/>
        </authorList>
    </citation>
    <scope>NUCLEOTIDE SEQUENCE</scope>
    <source>
        <strain evidence="3">CBS 168.71</strain>
    </source>
</reference>
<feature type="region of interest" description="Disordered" evidence="1">
    <location>
        <begin position="685"/>
        <end position="739"/>
    </location>
</feature>
<comment type="caution">
    <text evidence="3">The sequence shown here is derived from an EMBL/GenBank/DDBJ whole genome shotgun (WGS) entry which is preliminary data.</text>
</comment>
<feature type="compositionally biased region" description="Polar residues" evidence="1">
    <location>
        <begin position="1138"/>
        <end position="1153"/>
    </location>
</feature>
<feature type="region of interest" description="Disordered" evidence="1">
    <location>
        <begin position="760"/>
        <end position="832"/>
    </location>
</feature>
<protein>
    <recommendedName>
        <fullName evidence="2">DUF7357 domain-containing protein</fullName>
    </recommendedName>
</protein>
<feature type="compositionally biased region" description="Polar residues" evidence="1">
    <location>
        <begin position="322"/>
        <end position="334"/>
    </location>
</feature>
<feature type="region of interest" description="Disordered" evidence="1">
    <location>
        <begin position="849"/>
        <end position="872"/>
    </location>
</feature>
<feature type="compositionally biased region" description="Acidic residues" evidence="1">
    <location>
        <begin position="190"/>
        <end position="221"/>
    </location>
</feature>
<dbReference type="CDD" id="cd14279">
    <property type="entry name" value="CUE"/>
    <property type="match status" value="1"/>
</dbReference>
<feature type="compositionally biased region" description="Basic and acidic residues" evidence="1">
    <location>
        <begin position="1392"/>
        <end position="1405"/>
    </location>
</feature>
<dbReference type="Proteomes" id="UP001278766">
    <property type="component" value="Unassembled WGS sequence"/>
</dbReference>
<evidence type="ECO:0000313" key="3">
    <source>
        <dbReference type="EMBL" id="KAK3296595.1"/>
    </source>
</evidence>
<feature type="compositionally biased region" description="Polar residues" evidence="1">
    <location>
        <begin position="1181"/>
        <end position="1191"/>
    </location>
</feature>
<dbReference type="EMBL" id="JAUEPN010000003">
    <property type="protein sequence ID" value="KAK3296595.1"/>
    <property type="molecule type" value="Genomic_DNA"/>
</dbReference>
<feature type="compositionally biased region" description="Basic and acidic residues" evidence="1">
    <location>
        <begin position="1224"/>
        <end position="1241"/>
    </location>
</feature>
<feature type="region of interest" description="Disordered" evidence="1">
    <location>
        <begin position="314"/>
        <end position="671"/>
    </location>
</feature>
<feature type="compositionally biased region" description="Basic and acidic residues" evidence="1">
    <location>
        <begin position="233"/>
        <end position="244"/>
    </location>
</feature>
<dbReference type="RefSeq" id="XP_062660109.1">
    <property type="nucleotide sequence ID" value="XM_062807959.1"/>
</dbReference>
<keyword evidence="4" id="KW-1185">Reference proteome</keyword>
<feature type="compositionally biased region" description="Low complexity" evidence="1">
    <location>
        <begin position="1244"/>
        <end position="1258"/>
    </location>
</feature>
<evidence type="ECO:0000313" key="4">
    <source>
        <dbReference type="Proteomes" id="UP001278766"/>
    </source>
</evidence>
<feature type="compositionally biased region" description="Acidic residues" evidence="1">
    <location>
        <begin position="417"/>
        <end position="448"/>
    </location>
</feature>
<sequence length="1474" mass="160020">MRDDNTLRLRLVVRRHALPEVRIVFAVQLDADPTIAHLLEQINEIIPLESNDWGLEDYAVELRDSSGHSFDCLHFQRVSVILKNDEEVFIRSLDTGDRRKRRLAGRDQISADGKHLIDGIAFGRPRLKTPRDRPTVDIPPLKRRRITYEDEEGETAEPRLLLTEHGENGTASRRGHLHVRFNELQGDGSNGDEEDEDEDDDFLDDETDEEGDLGAEDNIGDSDLENELRDLQADNEQPHGENPETGKFPNKTRHSHPFAPEPAAGLDLQTLDKISALRADFPTARFESCERALSQHGGDLESAANRLETRHQSHRLGGAMPTTASTQIPSTSKGITADDSPDDSEAESVASMVKHYDQHGFPGGSILAGTASAQMVEAMRKSGHAVKVPVHTKFDDEARPSQTSSRASREGGGIADDNQDESEGDSESDSEDDSESGSESGSESESDSGPEVASSRAPKGLMGANDPAHRKSPVPGDDNDSESESEAQGSDSDDSSADSDDSDDSGSDNSADSDDSGSDRSASSDDSGSDSDGANYNPANNPDPDPASSSESDYSGSDSSSDDDSFDSAADGKTRSRTAPHQAIANMQSSTLEDAFIETPQSSKARSGEKAVSSATQKPVPPGQGTNATQKRNARRRAARAAQNAAAEGALPSCPTEFEAVPAPGSQNLDGPVAAKKAALLRRLGMVQEKSTKNSPQPLAAETSTVEQPASDNPKRTFQNQHAVRQSEDELPVQDRPDAWRDRIIYRAVECCQDGVELSEPPFPFIQRWDPQQQYFHGDKNKRGGRSKRKQRDQEDFRDEDSQSNIKRRRGRDSSAYDTGHGDGESYATYGDTTSFDDVVLNYDDEQLEQPQEPVGEQAPSPEADDEDMPPLPEDLSTLPILNAGEALAGMVVTWKQWLLSKATNWQPQVSSLTGIVVNVLDSNTLEVRLAKRDRNLDHNEKVYDDDGNRVYDKFELPDMDDEGDAAAEQGYRTLDIADMIEPRILPSTPEAVVTTSPLNQLPNSERTFEARDAVQVTNLEAPEVSATSEEAEAERNGIHAGQAGITAQCDAGQSMVSETPVLQEPIVTSIPEDRRHEISLMINDAGFRKDVDPTVTDITNNAGLDLSSPSHQLEEMVHDAALIASEVSEVHGRASPQLPSQLTSNNSDSQPVRLQPFYGFSDPTPEPPDGRQVAYPTLNIPPSETGSLHSGRQLDPDFSIDLGHDSLQDLDGPATLSRSTIGRTDDEQNMTREEAEHDDGNTSDADLSDSSVPSLSDMWTSASTIGSNAPTKHAVMSTPMARKPSVAREFEYEDNSEPSENNTADAPSKLAKRLVEKPIEKPTPKKGNQKQKPSKASPGPRIKHEYAPLSPDHFARANSSMTGGASSLPFAVPQGSQVVSLLTSSPEPEIEEHYAEDSIDETYKETSMPRGSGWVKKPRARRGVSVPPASAPAQDTAPKRFTSSQSKQNTDKRTTAALSSLLRAKKKVLSGMV</sequence>
<feature type="compositionally biased region" description="Polar residues" evidence="1">
    <location>
        <begin position="693"/>
        <end position="724"/>
    </location>
</feature>
<gene>
    <name evidence="3" type="ORF">B0H64DRAFT_472821</name>
</gene>
<name>A0AAE0HHK6_9PEZI</name>
<feature type="compositionally biased region" description="Basic and acidic residues" evidence="1">
    <location>
        <begin position="812"/>
        <end position="824"/>
    </location>
</feature>
<dbReference type="Pfam" id="PF24054">
    <property type="entry name" value="DUF7357"/>
    <property type="match status" value="1"/>
</dbReference>
<feature type="region of interest" description="Disordered" evidence="1">
    <location>
        <begin position="233"/>
        <end position="262"/>
    </location>
</feature>
<feature type="compositionally biased region" description="Basic and acidic residues" evidence="1">
    <location>
        <begin position="1314"/>
        <end position="1324"/>
    </location>
</feature>